<keyword evidence="7" id="KW-0934">Plastid</keyword>
<accession>A0A1C9C9I5</accession>
<gene>
    <name evidence="7" type="primary">ycf38</name>
    <name evidence="7" type="ORF">Schiz_174</name>
</gene>
<dbReference type="PANTHER" id="PTHR43229">
    <property type="entry name" value="NODULATION PROTEIN J"/>
    <property type="match status" value="1"/>
</dbReference>
<dbReference type="AlphaFoldDB" id="A0A1C9C9I5"/>
<geneLocation type="plastid" evidence="7"/>
<feature type="transmembrane region" description="Helical" evidence="5">
    <location>
        <begin position="268"/>
        <end position="286"/>
    </location>
</feature>
<feature type="transmembrane region" description="Helical" evidence="5">
    <location>
        <begin position="85"/>
        <end position="111"/>
    </location>
</feature>
<dbReference type="InterPro" id="IPR047817">
    <property type="entry name" value="ABC2_TM_bact-type"/>
</dbReference>
<evidence type="ECO:0000256" key="4">
    <source>
        <dbReference type="ARBA" id="ARBA00023136"/>
    </source>
</evidence>
<dbReference type="GO" id="GO:0043190">
    <property type="term" value="C:ATP-binding cassette (ABC) transporter complex"/>
    <property type="evidence" value="ECO:0007669"/>
    <property type="project" value="InterPro"/>
</dbReference>
<organism evidence="7">
    <name type="scientific">Schizymenia dubyi</name>
    <dbReference type="NCBI Taxonomy" id="38368"/>
    <lineage>
        <taxon>Eukaryota</taxon>
        <taxon>Rhodophyta</taxon>
        <taxon>Florideophyceae</taxon>
        <taxon>Rhodymeniophycidae</taxon>
        <taxon>Nemastomatales</taxon>
        <taxon>Schizymeniaceae</taxon>
        <taxon>Schizymenia</taxon>
    </lineage>
</organism>
<dbReference type="PANTHER" id="PTHR43229:SF2">
    <property type="entry name" value="NODULATION PROTEIN J"/>
    <property type="match status" value="1"/>
</dbReference>
<keyword evidence="4 5" id="KW-0472">Membrane</keyword>
<proteinExistence type="predicted"/>
<protein>
    <submittedName>
        <fullName evidence="7">ABC-2 type transporter</fullName>
    </submittedName>
</protein>
<dbReference type="InterPro" id="IPR013525">
    <property type="entry name" value="ABC2_TM"/>
</dbReference>
<dbReference type="InterPro" id="IPR051784">
    <property type="entry name" value="Nod_factor_ABC_transporter"/>
</dbReference>
<comment type="subcellular location">
    <subcellularLocation>
        <location evidence="1">Membrane</location>
        <topology evidence="1">Multi-pass membrane protein</topology>
    </subcellularLocation>
</comment>
<dbReference type="Pfam" id="PF01061">
    <property type="entry name" value="ABC2_membrane"/>
    <property type="match status" value="1"/>
</dbReference>
<feature type="transmembrane region" description="Helical" evidence="5">
    <location>
        <begin position="169"/>
        <end position="192"/>
    </location>
</feature>
<feature type="transmembrane region" description="Helical" evidence="5">
    <location>
        <begin position="199"/>
        <end position="222"/>
    </location>
</feature>
<reference evidence="7" key="1">
    <citation type="journal article" date="2016" name="BMC Biol.">
        <title>Parallel evolution of highly conserved plastid genome architecture in red seaweeds and seed plants.</title>
        <authorList>
            <person name="Lee J."/>
            <person name="Cho C.H."/>
            <person name="Park S.I."/>
            <person name="Choi J.W."/>
            <person name="Song H.S."/>
            <person name="West J.A."/>
            <person name="Bhattacharya D."/>
            <person name="Yoon H.S."/>
        </authorList>
    </citation>
    <scope>NUCLEOTIDE SEQUENCE</scope>
</reference>
<sequence>MLNTLKKTDNKSPLIIKPKKQIIEQSNIYYLFNEIYALVKRLYIQTYRRPSTLISGVILPLLWLILFSALFTNAPTNLVGLNVEYSYFLSSGIIVFTAFTGSINAGLPLMFDREFGFLNRLLIAPLISRNSLLISSVSFIATITMLQTLVILIFSLIVHNHKPTISDLLIILCITLSITLSIASISICLAFILPGHIELLAFILLTNLPTLFSSTAIAPLSFMPSWLQFLASINPLTYAIEGIRYICLSPYLPLNKYIMKTIWFNIDIYQNISILVLVNILSFILVKKIISYKYE</sequence>
<dbReference type="GO" id="GO:0140359">
    <property type="term" value="F:ABC-type transporter activity"/>
    <property type="evidence" value="ECO:0007669"/>
    <property type="project" value="InterPro"/>
</dbReference>
<dbReference type="PRINTS" id="PR00164">
    <property type="entry name" value="ABC2TRNSPORT"/>
</dbReference>
<dbReference type="InterPro" id="IPR000412">
    <property type="entry name" value="ABC_2_transport"/>
</dbReference>
<feature type="transmembrane region" description="Helical" evidence="5">
    <location>
        <begin position="51"/>
        <end position="73"/>
    </location>
</feature>
<evidence type="ECO:0000256" key="5">
    <source>
        <dbReference type="SAM" id="Phobius"/>
    </source>
</evidence>
<keyword evidence="3 5" id="KW-1133">Transmembrane helix</keyword>
<evidence type="ECO:0000256" key="2">
    <source>
        <dbReference type="ARBA" id="ARBA00022692"/>
    </source>
</evidence>
<name>A0A1C9C9I5_9FLOR</name>
<evidence type="ECO:0000259" key="6">
    <source>
        <dbReference type="PROSITE" id="PS51012"/>
    </source>
</evidence>
<evidence type="ECO:0000313" key="7">
    <source>
        <dbReference type="EMBL" id="AOM65057.1"/>
    </source>
</evidence>
<feature type="transmembrane region" description="Helical" evidence="5">
    <location>
        <begin position="132"/>
        <end position="157"/>
    </location>
</feature>
<dbReference type="GeneID" id="29072393"/>
<feature type="domain" description="ABC transmembrane type-2" evidence="6">
    <location>
        <begin position="51"/>
        <end position="293"/>
    </location>
</feature>
<dbReference type="PROSITE" id="PS51012">
    <property type="entry name" value="ABC_TM2"/>
    <property type="match status" value="1"/>
</dbReference>
<evidence type="ECO:0000256" key="1">
    <source>
        <dbReference type="ARBA" id="ARBA00004141"/>
    </source>
</evidence>
<dbReference type="RefSeq" id="YP_009296122.1">
    <property type="nucleotide sequence ID" value="NC_031169.1"/>
</dbReference>
<keyword evidence="2 5" id="KW-0812">Transmembrane</keyword>
<evidence type="ECO:0000256" key="3">
    <source>
        <dbReference type="ARBA" id="ARBA00022989"/>
    </source>
</evidence>
<dbReference type="EMBL" id="KX284712">
    <property type="protein sequence ID" value="AOM65057.1"/>
    <property type="molecule type" value="Genomic_DNA"/>
</dbReference>